<feature type="transmembrane region" description="Helical" evidence="8">
    <location>
        <begin position="221"/>
        <end position="240"/>
    </location>
</feature>
<keyword evidence="5 8" id="KW-0812">Transmembrane</keyword>
<dbReference type="GO" id="GO:0005886">
    <property type="term" value="C:plasma membrane"/>
    <property type="evidence" value="ECO:0007669"/>
    <property type="project" value="UniProtKB-SubCell"/>
</dbReference>
<organism evidence="10 12">
    <name type="scientific">Orrella dioscoreae</name>
    <dbReference type="NCBI Taxonomy" id="1851544"/>
    <lineage>
        <taxon>Bacteria</taxon>
        <taxon>Pseudomonadati</taxon>
        <taxon>Pseudomonadota</taxon>
        <taxon>Betaproteobacteria</taxon>
        <taxon>Burkholderiales</taxon>
        <taxon>Alcaligenaceae</taxon>
        <taxon>Orrella</taxon>
    </lineage>
</organism>
<keyword evidence="12" id="KW-1185">Reference proteome</keyword>
<feature type="transmembrane region" description="Helical" evidence="8">
    <location>
        <begin position="12"/>
        <end position="30"/>
    </location>
</feature>
<dbReference type="AlphaFoldDB" id="A0A1C3JWN2"/>
<reference evidence="11 12" key="2">
    <citation type="submission" date="2017-08" db="EMBL/GenBank/DDBJ databases">
        <authorList>
            <person name="de Groot N.N."/>
        </authorList>
    </citation>
    <scope>NUCLEOTIDE SEQUENCE [LARGE SCALE GENOMIC DNA]</scope>
    <source>
        <strain evidence="11">Orrdi1</strain>
    </source>
</reference>
<protein>
    <submittedName>
        <fullName evidence="10">Carbon starvation protein A</fullName>
    </submittedName>
</protein>
<dbReference type="RefSeq" id="WP_067748886.1">
    <property type="nucleotide sequence ID" value="NZ_LT907988.1"/>
</dbReference>
<feature type="transmembrane region" description="Helical" evidence="8">
    <location>
        <begin position="260"/>
        <end position="281"/>
    </location>
</feature>
<evidence type="ECO:0000256" key="6">
    <source>
        <dbReference type="ARBA" id="ARBA00022989"/>
    </source>
</evidence>
<feature type="transmembrane region" description="Helical" evidence="8">
    <location>
        <begin position="577"/>
        <end position="597"/>
    </location>
</feature>
<evidence type="ECO:0000256" key="1">
    <source>
        <dbReference type="ARBA" id="ARBA00004651"/>
    </source>
</evidence>
<evidence type="ECO:0000256" key="4">
    <source>
        <dbReference type="ARBA" id="ARBA00022475"/>
    </source>
</evidence>
<dbReference type="Pfam" id="PF02554">
    <property type="entry name" value="CstA"/>
    <property type="match status" value="1"/>
</dbReference>
<dbReference type="OrthoDB" id="9761224at2"/>
<dbReference type="KEGG" id="odi:ODI_R3476"/>
<proteinExistence type="inferred from homology"/>
<dbReference type="Proteomes" id="UP000078558">
    <property type="component" value="Chromosome I"/>
</dbReference>
<evidence type="ECO:0000256" key="8">
    <source>
        <dbReference type="SAM" id="Phobius"/>
    </source>
</evidence>
<keyword evidence="4" id="KW-1003">Cell membrane</keyword>
<comment type="subcellular location">
    <subcellularLocation>
        <location evidence="1">Cell membrane</location>
        <topology evidence="1">Multi-pass membrane protein</topology>
    </subcellularLocation>
</comment>
<feature type="transmembrane region" description="Helical" evidence="8">
    <location>
        <begin position="514"/>
        <end position="533"/>
    </location>
</feature>
<evidence type="ECO:0000256" key="5">
    <source>
        <dbReference type="ARBA" id="ARBA00022692"/>
    </source>
</evidence>
<name>A0A1C3JWN2_9BURK</name>
<dbReference type="GO" id="GO:0009267">
    <property type="term" value="P:cellular response to starvation"/>
    <property type="evidence" value="ECO:0007669"/>
    <property type="project" value="InterPro"/>
</dbReference>
<feature type="transmembrane region" description="Helical" evidence="8">
    <location>
        <begin position="193"/>
        <end position="214"/>
    </location>
</feature>
<evidence type="ECO:0000313" key="10">
    <source>
        <dbReference type="EMBL" id="SBT23653.1"/>
    </source>
</evidence>
<feature type="transmembrane region" description="Helical" evidence="8">
    <location>
        <begin position="36"/>
        <end position="56"/>
    </location>
</feature>
<keyword evidence="3" id="KW-0813">Transport</keyword>
<feature type="transmembrane region" description="Helical" evidence="8">
    <location>
        <begin position="288"/>
        <end position="309"/>
    </location>
</feature>
<sequence>MQSSQSWLGRHLVWIGVALIGAFALGTVALSRGETINALWIVVAAVCVYLIAYRYYSRYIANTVLQLDATRMTPAWKHNDGLDYVPTNKHVLFGHHFAAIAGAGPLVGPVLAAQMGYLPGVLWILAGVVFAGAVQDFIVLFVSTRRDGRSLGDLIKAELGVVPGVIALFGAFMIMVIILAVLALIVVKALTHSPWGLFTVAATVPIALFMGVYLRYIRPGRIGEVSIIGFIGLMAAILFGQDVAASATWAPIFDMDGRGLTWVLIIYGFIAAVLPVWLLLAPRDYLSTFLKIGTIVGLALGIVFVAPDLKMPAVTKFVDGSGPVWSGNLFPFLFITIACGAVSGFHALISSGTTPKLIENETQARYIGYGGMLMESFVAIMALVAACVIEPGIYYAMNSPAALIGTTPEQVAQTVSSWGFLITPDQLTQMATDVGESTILSRAGGAPTLAVGMAYILHQFTGGEGMMAFWYHFAILFEALFILTAVDAGTRAGRFMLQDLLGTFSPALRRTESLPANLIATALCVSAWGYFLYQGVVDPLGGINTLWPLFGIANQMLAAIALTLGTVVLFKMKRDRYAWVTVVPTLWLLICTLTAGWQKLFHPDPKVSFLAHAARYKQAIADGTVLAPAKSLEQMSRIVFNDYVNAGLCVIFMAVVVSIVSFAARTVILARRNSQPTVKETPFELLPADAVAVKGAH</sequence>
<feature type="transmembrane region" description="Helical" evidence="8">
    <location>
        <begin position="643"/>
        <end position="664"/>
    </location>
</feature>
<accession>A0A1C3JWN2</accession>
<evidence type="ECO:0000256" key="3">
    <source>
        <dbReference type="ARBA" id="ARBA00022448"/>
    </source>
</evidence>
<feature type="transmembrane region" description="Helical" evidence="8">
    <location>
        <begin position="164"/>
        <end position="187"/>
    </location>
</feature>
<keyword evidence="6 8" id="KW-1133">Transmembrane helix</keyword>
<feature type="transmembrane region" description="Helical" evidence="8">
    <location>
        <begin position="545"/>
        <end position="570"/>
    </location>
</feature>
<feature type="transmembrane region" description="Helical" evidence="8">
    <location>
        <begin position="121"/>
        <end position="143"/>
    </location>
</feature>
<reference evidence="10 12" key="1">
    <citation type="submission" date="2016-06" db="EMBL/GenBank/DDBJ databases">
        <authorList>
            <person name="Kjaerup R.B."/>
            <person name="Dalgaard T.S."/>
            <person name="Juul-Madsen H.R."/>
        </authorList>
    </citation>
    <scope>NUCLEOTIDE SEQUENCE [LARGE SCALE GENOMIC DNA]</scope>
    <source>
        <strain evidence="10">Orrdi1</strain>
    </source>
</reference>
<evidence type="ECO:0000259" key="9">
    <source>
        <dbReference type="Pfam" id="PF02554"/>
    </source>
</evidence>
<gene>
    <name evidence="10" type="ORF">ODI_00189</name>
    <name evidence="11" type="ORF">ODI_R3476</name>
</gene>
<dbReference type="InterPro" id="IPR003706">
    <property type="entry name" value="CstA_N"/>
</dbReference>
<keyword evidence="7 8" id="KW-0472">Membrane</keyword>
<feature type="transmembrane region" description="Helical" evidence="8">
    <location>
        <begin position="329"/>
        <end position="349"/>
    </location>
</feature>
<dbReference type="PANTHER" id="PTHR30252">
    <property type="entry name" value="INNER MEMBRANE PEPTIDE TRANSPORTER"/>
    <property type="match status" value="1"/>
</dbReference>
<dbReference type="EMBL" id="LT907988">
    <property type="protein sequence ID" value="SOE51483.1"/>
    <property type="molecule type" value="Genomic_DNA"/>
</dbReference>
<evidence type="ECO:0000256" key="2">
    <source>
        <dbReference type="ARBA" id="ARBA00007755"/>
    </source>
</evidence>
<comment type="similarity">
    <text evidence="2">Belongs to the peptide transporter carbon starvation (CstA) (TC 2.A.114) family.</text>
</comment>
<feature type="transmembrane region" description="Helical" evidence="8">
    <location>
        <begin position="468"/>
        <end position="486"/>
    </location>
</feature>
<dbReference type="EMBL" id="FLRC01000001">
    <property type="protein sequence ID" value="SBT23653.1"/>
    <property type="molecule type" value="Genomic_DNA"/>
</dbReference>
<evidence type="ECO:0000256" key="7">
    <source>
        <dbReference type="ARBA" id="ARBA00023136"/>
    </source>
</evidence>
<feature type="domain" description="CstA N-terminal" evidence="9">
    <location>
        <begin position="37"/>
        <end position="595"/>
    </location>
</feature>
<dbReference type="InterPro" id="IPR051605">
    <property type="entry name" value="CstA"/>
</dbReference>
<dbReference type="PANTHER" id="PTHR30252:SF3">
    <property type="entry name" value="PYRUVATE_PROTON SYMPORTER BTST"/>
    <property type="match status" value="1"/>
</dbReference>
<dbReference type="STRING" id="1851544.ODI_00189"/>
<feature type="transmembrane region" description="Helical" evidence="8">
    <location>
        <begin position="97"/>
        <end position="115"/>
    </location>
</feature>
<evidence type="ECO:0000313" key="12">
    <source>
        <dbReference type="Proteomes" id="UP000078558"/>
    </source>
</evidence>
<feature type="transmembrane region" description="Helical" evidence="8">
    <location>
        <begin position="370"/>
        <end position="397"/>
    </location>
</feature>
<evidence type="ECO:0000313" key="11">
    <source>
        <dbReference type="EMBL" id="SOE51483.1"/>
    </source>
</evidence>